<dbReference type="EMBL" id="JBIGIC010000016">
    <property type="protein sequence ID" value="MFG6489963.1"/>
    <property type="molecule type" value="Genomic_DNA"/>
</dbReference>
<accession>A0ABW7HJV5</accession>
<organism evidence="1 2">
    <name type="scientific">Pelomonas candidula</name>
    <dbReference type="NCBI Taxonomy" id="3299025"/>
    <lineage>
        <taxon>Bacteria</taxon>
        <taxon>Pseudomonadati</taxon>
        <taxon>Pseudomonadota</taxon>
        <taxon>Betaproteobacteria</taxon>
        <taxon>Burkholderiales</taxon>
        <taxon>Sphaerotilaceae</taxon>
        <taxon>Roseateles</taxon>
    </lineage>
</organism>
<sequence length="88" mass="9328">MRPLTELTNTNDPAWPLVQAWIAEAPHVEVLAADEDEADAALLQLQATLRSPMGAVVHHTGGAACRAWLAARSGLRQPPPAQITAGLE</sequence>
<keyword evidence="2" id="KW-1185">Reference proteome</keyword>
<evidence type="ECO:0000313" key="2">
    <source>
        <dbReference type="Proteomes" id="UP001606134"/>
    </source>
</evidence>
<dbReference type="Proteomes" id="UP001606134">
    <property type="component" value="Unassembled WGS sequence"/>
</dbReference>
<dbReference type="RefSeq" id="WP_394416588.1">
    <property type="nucleotide sequence ID" value="NZ_JBIGIC010000016.1"/>
</dbReference>
<gene>
    <name evidence="1" type="ORF">ACG04R_25020</name>
</gene>
<name>A0ABW7HJV5_9BURK</name>
<protein>
    <submittedName>
        <fullName evidence="1">DUF2625 family protein</fullName>
    </submittedName>
</protein>
<dbReference type="InterPro" id="IPR021239">
    <property type="entry name" value="DUF2625"/>
</dbReference>
<proteinExistence type="predicted"/>
<comment type="caution">
    <text evidence="1">The sequence shown here is derived from an EMBL/GenBank/DDBJ whole genome shotgun (WGS) entry which is preliminary data.</text>
</comment>
<reference evidence="1 2" key="1">
    <citation type="submission" date="2024-08" db="EMBL/GenBank/DDBJ databases">
        <authorList>
            <person name="Lu H."/>
        </authorList>
    </citation>
    <scope>NUCLEOTIDE SEQUENCE [LARGE SCALE GENOMIC DNA]</scope>
    <source>
        <strain evidence="1 2">BYS78W</strain>
    </source>
</reference>
<evidence type="ECO:0000313" key="1">
    <source>
        <dbReference type="EMBL" id="MFG6489963.1"/>
    </source>
</evidence>
<dbReference type="Pfam" id="PF10946">
    <property type="entry name" value="DUF2625"/>
    <property type="match status" value="1"/>
</dbReference>